<keyword evidence="1" id="KW-0472">Membrane</keyword>
<reference evidence="2 3" key="1">
    <citation type="submission" date="2022-12" db="EMBL/GenBank/DDBJ databases">
        <title>Chitinophagaceae gen. sp. nov., a new member of the family Chitinophagaceae, isolated from soil in a chemical factory.</title>
        <authorList>
            <person name="Ke Z."/>
        </authorList>
    </citation>
    <scope>NUCLEOTIDE SEQUENCE [LARGE SCALE GENOMIC DNA]</scope>
    <source>
        <strain evidence="2 3">LY-5</strain>
    </source>
</reference>
<evidence type="ECO:0000313" key="3">
    <source>
        <dbReference type="Proteomes" id="UP001210231"/>
    </source>
</evidence>
<evidence type="ECO:0008006" key="4">
    <source>
        <dbReference type="Google" id="ProtNLM"/>
    </source>
</evidence>
<keyword evidence="1" id="KW-1133">Transmembrane helix</keyword>
<sequence length="520" mass="60285">MENDNQILPIANLRQLLNLISPKKEPLIIKGKIFNYNIPINNTNFQSIDREFIFDSCVFNDRIDVVDDGMKNRYIFKDCTFSKRGTINLHNYSFEGKCRFLDNITLVIKEQGLYSFLEHEVKSLITVNGCISEVYFNIGDLNSYDKNNKINDEKSYGGFYFIGIFSEIIVAKSRLIQINFDPNCLIKNTICLTDSHINEFYAPRLDTHAKCDIYLSYIGKCDIYKNTVTQFRLIDIEESLIDYFKLMCDDPDVVKILKSTINNIDFYGNILSKNKIFILSSTVKNISFNSILNIGIISLNNVIMESGLFKIDNCNLGKIDFINCNFSEIKMIFLNSKISEAFLSLSSFPKVVFNENGIDYLQTRLMHGQLATASLKQGDNVSHLDFSSNELYAHYKTLKWFSSKIFQKFNLWLNYISNDFGRNWVQSTGFSIAIGFIFFLLLLTSIENYKLRYLDFKLLPALIKFLNPIRVYELDAIFNNTPIAGLKLNPRSYVIDFLGRIFLTYGYYQTIQAFRRFGRK</sequence>
<dbReference type="EMBL" id="JAQGEF010000007">
    <property type="protein sequence ID" value="MDA3614737.1"/>
    <property type="molecule type" value="Genomic_DNA"/>
</dbReference>
<keyword evidence="1" id="KW-0812">Transmembrane</keyword>
<name>A0ABT4UIS4_9BACT</name>
<protein>
    <recommendedName>
        <fullName evidence="4">Pentapeptide repeat-containing protein</fullName>
    </recommendedName>
</protein>
<feature type="transmembrane region" description="Helical" evidence="1">
    <location>
        <begin position="424"/>
        <end position="443"/>
    </location>
</feature>
<accession>A0ABT4UIS4</accession>
<dbReference type="RefSeq" id="WP_407031062.1">
    <property type="nucleotide sequence ID" value="NZ_JAQGEF010000007.1"/>
</dbReference>
<evidence type="ECO:0000256" key="1">
    <source>
        <dbReference type="SAM" id="Phobius"/>
    </source>
</evidence>
<comment type="caution">
    <text evidence="2">The sequence shown here is derived from an EMBL/GenBank/DDBJ whole genome shotgun (WGS) entry which is preliminary data.</text>
</comment>
<proteinExistence type="predicted"/>
<organism evidence="2 3">
    <name type="scientific">Polluticaenibacter yanchengensis</name>
    <dbReference type="NCBI Taxonomy" id="3014562"/>
    <lineage>
        <taxon>Bacteria</taxon>
        <taxon>Pseudomonadati</taxon>
        <taxon>Bacteroidota</taxon>
        <taxon>Chitinophagia</taxon>
        <taxon>Chitinophagales</taxon>
        <taxon>Chitinophagaceae</taxon>
        <taxon>Polluticaenibacter</taxon>
    </lineage>
</organism>
<keyword evidence="3" id="KW-1185">Reference proteome</keyword>
<evidence type="ECO:0000313" key="2">
    <source>
        <dbReference type="EMBL" id="MDA3614737.1"/>
    </source>
</evidence>
<gene>
    <name evidence="2" type="ORF">O3P16_07950</name>
</gene>
<dbReference type="Proteomes" id="UP001210231">
    <property type="component" value="Unassembled WGS sequence"/>
</dbReference>